<dbReference type="InterPro" id="IPR015421">
    <property type="entry name" value="PyrdxlP-dep_Trfase_major"/>
</dbReference>
<protein>
    <recommendedName>
        <fullName evidence="4">DegT/DnrJ/EryC1/StrS family aminotransferase</fullName>
    </recommendedName>
</protein>
<organism evidence="2 3">
    <name type="scientific">Homoserinibacter gongjuensis</name>
    <dbReference type="NCBI Taxonomy" id="1162968"/>
    <lineage>
        <taxon>Bacteria</taxon>
        <taxon>Bacillati</taxon>
        <taxon>Actinomycetota</taxon>
        <taxon>Actinomycetes</taxon>
        <taxon>Micrococcales</taxon>
        <taxon>Microbacteriaceae</taxon>
        <taxon>Homoserinibacter</taxon>
    </lineage>
</organism>
<dbReference type="Proteomes" id="UP001157069">
    <property type="component" value="Unassembled WGS sequence"/>
</dbReference>
<dbReference type="InterPro" id="IPR015424">
    <property type="entry name" value="PyrdxlP-dep_Trfase"/>
</dbReference>
<evidence type="ECO:0008006" key="4">
    <source>
        <dbReference type="Google" id="ProtNLM"/>
    </source>
</evidence>
<dbReference type="EMBL" id="BSVA01000001">
    <property type="protein sequence ID" value="GMA90000.1"/>
    <property type="molecule type" value="Genomic_DNA"/>
</dbReference>
<dbReference type="CDD" id="cd00616">
    <property type="entry name" value="AHBA_syn"/>
    <property type="match status" value="1"/>
</dbReference>
<name>A0ABQ6JNZ9_9MICO</name>
<proteinExistence type="predicted"/>
<evidence type="ECO:0000256" key="1">
    <source>
        <dbReference type="ARBA" id="ARBA00001933"/>
    </source>
</evidence>
<dbReference type="Pfam" id="PF01041">
    <property type="entry name" value="DegT_DnrJ_EryC1"/>
    <property type="match status" value="1"/>
</dbReference>
<sequence>MRLNVPLLGSEEAEAVADVLATGYLTQGAKAAEFERLVSELVGVPHGFATSSATTGLHLALVALGVGPGDEVVIPDFSFPATANVIVQQGATPVFCDIRLDDFGLDAAALDAAIGPRTKAIMPVHAFGLVADMGPIMEIARRRGVPVVEDAACALGAIYHGRQAGSLGDAGVFSFHPRKVITTAEGGMVTTSSDQLAERLRILRSHGAVRGEHYMSFVDAGFNYRLSDIHAAIGVVQMRKLDAILSGRRALADEYAERLAHIEGCGRPPLLKGVRTRISPMSCSLTTT</sequence>
<evidence type="ECO:0000313" key="2">
    <source>
        <dbReference type="EMBL" id="GMA90000.1"/>
    </source>
</evidence>
<comment type="caution">
    <text evidence="2">The sequence shown here is derived from an EMBL/GenBank/DDBJ whole genome shotgun (WGS) entry which is preliminary data.</text>
</comment>
<evidence type="ECO:0000313" key="3">
    <source>
        <dbReference type="Proteomes" id="UP001157069"/>
    </source>
</evidence>
<comment type="cofactor">
    <cofactor evidence="1">
        <name>pyridoxal 5'-phosphate</name>
        <dbReference type="ChEBI" id="CHEBI:597326"/>
    </cofactor>
</comment>
<dbReference type="PANTHER" id="PTHR30244">
    <property type="entry name" value="TRANSAMINASE"/>
    <property type="match status" value="1"/>
</dbReference>
<accession>A0ABQ6JNZ9</accession>
<dbReference type="PANTHER" id="PTHR30244:SF34">
    <property type="entry name" value="DTDP-4-AMINO-4,6-DIDEOXYGALACTOSE TRANSAMINASE"/>
    <property type="match status" value="1"/>
</dbReference>
<gene>
    <name evidence="2" type="ORF">GCM10025869_05290</name>
</gene>
<dbReference type="SUPFAM" id="SSF53383">
    <property type="entry name" value="PLP-dependent transferases"/>
    <property type="match status" value="1"/>
</dbReference>
<reference evidence="3" key="1">
    <citation type="journal article" date="2019" name="Int. J. Syst. Evol. Microbiol.">
        <title>The Global Catalogue of Microorganisms (GCM) 10K type strain sequencing project: providing services to taxonomists for standard genome sequencing and annotation.</title>
        <authorList>
            <consortium name="The Broad Institute Genomics Platform"/>
            <consortium name="The Broad Institute Genome Sequencing Center for Infectious Disease"/>
            <person name="Wu L."/>
            <person name="Ma J."/>
        </authorList>
    </citation>
    <scope>NUCLEOTIDE SEQUENCE [LARGE SCALE GENOMIC DNA]</scope>
    <source>
        <strain evidence="3">NBRC 108755</strain>
    </source>
</reference>
<dbReference type="InterPro" id="IPR000653">
    <property type="entry name" value="DegT/StrS_aminotransferase"/>
</dbReference>
<keyword evidence="3" id="KW-1185">Reference proteome</keyword>
<dbReference type="Gene3D" id="3.40.640.10">
    <property type="entry name" value="Type I PLP-dependent aspartate aminotransferase-like (Major domain)"/>
    <property type="match status" value="1"/>
</dbReference>